<dbReference type="Gene3D" id="1.10.260.40">
    <property type="entry name" value="lambda repressor-like DNA-binding domains"/>
    <property type="match status" value="1"/>
</dbReference>
<evidence type="ECO:0000313" key="5">
    <source>
        <dbReference type="Proteomes" id="UP000629596"/>
    </source>
</evidence>
<dbReference type="Proteomes" id="UP000629596">
    <property type="component" value="Unassembled WGS sequence"/>
</dbReference>
<reference evidence="2 5" key="2">
    <citation type="submission" date="2020-08" db="EMBL/GenBank/DDBJ databases">
        <title>Genome public.</title>
        <authorList>
            <person name="Liu C."/>
            <person name="Sun Q."/>
        </authorList>
    </citation>
    <scope>NUCLEOTIDE SEQUENCE [LARGE SCALE GENOMIC DNA]</scope>
    <source>
        <strain evidence="2 5">426_9</strain>
    </source>
</reference>
<keyword evidence="5" id="KW-1185">Reference proteome</keyword>
<gene>
    <name evidence="3" type="ORF">DWU89_03765</name>
    <name evidence="2" type="ORF">H8784_03715</name>
</gene>
<dbReference type="Proteomes" id="UP000256321">
    <property type="component" value="Unassembled WGS sequence"/>
</dbReference>
<reference evidence="3 4" key="1">
    <citation type="submission" date="2018-07" db="EMBL/GenBank/DDBJ databases">
        <title>Parabacteroides acidifaciens nov. sp., isolated from human feces.</title>
        <authorList>
            <person name="Wang Y.J."/>
        </authorList>
    </citation>
    <scope>NUCLEOTIDE SEQUENCE [LARGE SCALE GENOMIC DNA]</scope>
    <source>
        <strain evidence="3 4">426-9</strain>
    </source>
</reference>
<feature type="domain" description="HTH cro/C1-type" evidence="1">
    <location>
        <begin position="39"/>
        <end position="96"/>
    </location>
</feature>
<dbReference type="CDD" id="cd00093">
    <property type="entry name" value="HTH_XRE"/>
    <property type="match status" value="1"/>
</dbReference>
<accession>A0A3D8HIQ4</accession>
<dbReference type="EMBL" id="QREV01000005">
    <property type="protein sequence ID" value="RDU50550.1"/>
    <property type="molecule type" value="Genomic_DNA"/>
</dbReference>
<evidence type="ECO:0000313" key="3">
    <source>
        <dbReference type="EMBL" id="RDU50550.1"/>
    </source>
</evidence>
<dbReference type="SMART" id="SM00530">
    <property type="entry name" value="HTH_XRE"/>
    <property type="match status" value="1"/>
</dbReference>
<dbReference type="AlphaFoldDB" id="A0A3D8HIQ4"/>
<evidence type="ECO:0000259" key="1">
    <source>
        <dbReference type="PROSITE" id="PS50943"/>
    </source>
</evidence>
<evidence type="ECO:0000313" key="4">
    <source>
        <dbReference type="Proteomes" id="UP000256321"/>
    </source>
</evidence>
<organism evidence="3 4">
    <name type="scientific">Parabacteroides acidifaciens</name>
    <dbReference type="NCBI Taxonomy" id="2290935"/>
    <lineage>
        <taxon>Bacteria</taxon>
        <taxon>Pseudomonadati</taxon>
        <taxon>Bacteroidota</taxon>
        <taxon>Bacteroidia</taxon>
        <taxon>Bacteroidales</taxon>
        <taxon>Tannerellaceae</taxon>
        <taxon>Parabacteroides</taxon>
    </lineage>
</organism>
<dbReference type="InterPro" id="IPR001387">
    <property type="entry name" value="Cro/C1-type_HTH"/>
</dbReference>
<dbReference type="RefSeq" id="WP_115498336.1">
    <property type="nucleotide sequence ID" value="NZ_JACRTI010000005.1"/>
</dbReference>
<protein>
    <submittedName>
        <fullName evidence="2">Helix-turn-helix transcriptional regulator</fullName>
    </submittedName>
    <submittedName>
        <fullName evidence="3">XRE family transcriptional regulator</fullName>
    </submittedName>
</protein>
<dbReference type="GO" id="GO:0003677">
    <property type="term" value="F:DNA binding"/>
    <property type="evidence" value="ECO:0007669"/>
    <property type="project" value="InterPro"/>
</dbReference>
<name>A0A3D8HIQ4_9BACT</name>
<dbReference type="EMBL" id="JACRTI010000005">
    <property type="protein sequence ID" value="MBC8600825.1"/>
    <property type="molecule type" value="Genomic_DNA"/>
</dbReference>
<dbReference type="PROSITE" id="PS50943">
    <property type="entry name" value="HTH_CROC1"/>
    <property type="match status" value="1"/>
</dbReference>
<dbReference type="SUPFAM" id="SSF47413">
    <property type="entry name" value="lambda repressor-like DNA-binding domains"/>
    <property type="match status" value="1"/>
</dbReference>
<sequence>MNKLTSHSELLNEFIGKKGTTERDKFEAELKAEIIASKLKEMRIRKNMTQAQLAELVGKDKTQISRIEKGRNLTISTIVQLVEALGGKINFDIQFV</sequence>
<comment type="caution">
    <text evidence="3">The sequence shown here is derived from an EMBL/GenBank/DDBJ whole genome shotgun (WGS) entry which is preliminary data.</text>
</comment>
<proteinExistence type="predicted"/>
<evidence type="ECO:0000313" key="2">
    <source>
        <dbReference type="EMBL" id="MBC8600825.1"/>
    </source>
</evidence>
<dbReference type="Pfam" id="PF01381">
    <property type="entry name" value="HTH_3"/>
    <property type="match status" value="1"/>
</dbReference>
<dbReference type="InterPro" id="IPR010982">
    <property type="entry name" value="Lambda_DNA-bd_dom_sf"/>
</dbReference>